<feature type="compositionally biased region" description="Low complexity" evidence="9">
    <location>
        <begin position="159"/>
        <end position="172"/>
    </location>
</feature>
<dbReference type="SMART" id="SM00145">
    <property type="entry name" value="PI3Ka"/>
    <property type="match status" value="1"/>
</dbReference>
<dbReference type="PANTHER" id="PTHR10048">
    <property type="entry name" value="PHOSPHATIDYLINOSITOL KINASE"/>
    <property type="match status" value="1"/>
</dbReference>
<comment type="catalytic activity">
    <reaction evidence="7">
        <text>a 1,2-diacyl-sn-glycero-3-phospho-(1D-myo-inositol) + ATP = a 1,2-diacyl-sn-glycero-3-phospho-(1D-myo-inositol-3-phosphate) + ADP + H(+)</text>
        <dbReference type="Rhea" id="RHEA:12709"/>
        <dbReference type="ChEBI" id="CHEBI:15378"/>
        <dbReference type="ChEBI" id="CHEBI:30616"/>
        <dbReference type="ChEBI" id="CHEBI:57880"/>
        <dbReference type="ChEBI" id="CHEBI:58088"/>
        <dbReference type="ChEBI" id="CHEBI:456216"/>
        <dbReference type="EC" id="2.7.1.137"/>
    </reaction>
</comment>
<keyword evidence="5 7" id="KW-0418">Kinase</keyword>
<dbReference type="Pfam" id="PF00613">
    <property type="entry name" value="PI3Ka"/>
    <property type="match status" value="1"/>
</dbReference>
<dbReference type="CDD" id="cd00896">
    <property type="entry name" value="PI3Kc_III"/>
    <property type="match status" value="1"/>
</dbReference>
<dbReference type="SUPFAM" id="SSF49562">
    <property type="entry name" value="C2 domain (Calcium/lipid-binding domain, CaLB)"/>
    <property type="match status" value="1"/>
</dbReference>
<evidence type="ECO:0000313" key="14">
    <source>
        <dbReference type="WBParaSite" id="Pan_g14048.t2"/>
    </source>
</evidence>
<dbReference type="Gene3D" id="2.60.40.150">
    <property type="entry name" value="C2 domain"/>
    <property type="match status" value="1"/>
</dbReference>
<dbReference type="WBParaSite" id="Pan_g14048.t2">
    <property type="protein sequence ID" value="Pan_g14048.t2"/>
    <property type="gene ID" value="Pan_g14048"/>
</dbReference>
<dbReference type="AlphaFoldDB" id="A0A7E4UXK9"/>
<dbReference type="GO" id="GO:0016303">
    <property type="term" value="F:1-phosphatidylinositol-3-kinase activity"/>
    <property type="evidence" value="ECO:0007669"/>
    <property type="project" value="UniProtKB-UniRule"/>
</dbReference>
<dbReference type="GO" id="GO:0006897">
    <property type="term" value="P:endocytosis"/>
    <property type="evidence" value="ECO:0007669"/>
    <property type="project" value="TreeGrafter"/>
</dbReference>
<dbReference type="InterPro" id="IPR042236">
    <property type="entry name" value="PI3K_accessory_sf"/>
</dbReference>
<dbReference type="SMART" id="SM00142">
    <property type="entry name" value="PI3K_C2"/>
    <property type="match status" value="1"/>
</dbReference>
<organism evidence="13 14">
    <name type="scientific">Panagrellus redivivus</name>
    <name type="common">Microworm</name>
    <dbReference type="NCBI Taxonomy" id="6233"/>
    <lineage>
        <taxon>Eukaryota</taxon>
        <taxon>Metazoa</taxon>
        <taxon>Ecdysozoa</taxon>
        <taxon>Nematoda</taxon>
        <taxon>Chromadorea</taxon>
        <taxon>Rhabditida</taxon>
        <taxon>Tylenchina</taxon>
        <taxon>Panagrolaimomorpha</taxon>
        <taxon>Panagrolaimoidea</taxon>
        <taxon>Panagrolaimidae</taxon>
        <taxon>Panagrellus</taxon>
    </lineage>
</organism>
<dbReference type="InterPro" id="IPR008290">
    <property type="entry name" value="PI3K_Vps34"/>
</dbReference>
<name>A0A7E4UXK9_PANRE</name>
<dbReference type="InterPro" id="IPR000403">
    <property type="entry name" value="PI3/4_kinase_cat_dom"/>
</dbReference>
<feature type="domain" description="PIK helical" evidence="11">
    <location>
        <begin position="312"/>
        <end position="501"/>
    </location>
</feature>
<evidence type="ECO:0000256" key="2">
    <source>
        <dbReference type="ARBA" id="ARBA00019787"/>
    </source>
</evidence>
<dbReference type="SMART" id="SM00146">
    <property type="entry name" value="PI3Kc"/>
    <property type="match status" value="1"/>
</dbReference>
<evidence type="ECO:0000256" key="6">
    <source>
        <dbReference type="ARBA" id="ARBA00022840"/>
    </source>
</evidence>
<evidence type="ECO:0000256" key="7">
    <source>
        <dbReference type="PIRNR" id="PIRNR000587"/>
    </source>
</evidence>
<dbReference type="PIRSF" id="PIRSF000587">
    <property type="entry name" value="PI3K_Vps34"/>
    <property type="match status" value="1"/>
</dbReference>
<dbReference type="Gene3D" id="3.30.1010.10">
    <property type="entry name" value="Phosphatidylinositol 3-kinase Catalytic Subunit, Chain A, domain 4"/>
    <property type="match status" value="1"/>
</dbReference>
<evidence type="ECO:0000259" key="11">
    <source>
        <dbReference type="PROSITE" id="PS51545"/>
    </source>
</evidence>
<dbReference type="Pfam" id="PF00454">
    <property type="entry name" value="PI3_PI4_kinase"/>
    <property type="match status" value="1"/>
</dbReference>
<dbReference type="EC" id="2.7.1.137" evidence="1 7"/>
<dbReference type="SUPFAM" id="SSF56112">
    <property type="entry name" value="Protein kinase-like (PK-like)"/>
    <property type="match status" value="1"/>
</dbReference>
<dbReference type="InterPro" id="IPR002420">
    <property type="entry name" value="PI3K-type_C2_dom"/>
</dbReference>
<evidence type="ECO:0000259" key="12">
    <source>
        <dbReference type="PROSITE" id="PS51547"/>
    </source>
</evidence>
<evidence type="ECO:0000259" key="10">
    <source>
        <dbReference type="PROSITE" id="PS50290"/>
    </source>
</evidence>
<dbReference type="PROSITE" id="PS00916">
    <property type="entry name" value="PI3_4_KINASE_2"/>
    <property type="match status" value="1"/>
</dbReference>
<dbReference type="FunFam" id="3.30.1010.10:FF:000016">
    <property type="entry name" value="Phosphatidylinositol 3-kinase catalytic subunit type 3"/>
    <property type="match status" value="1"/>
</dbReference>
<keyword evidence="3 7" id="KW-0808">Transferase</keyword>
<dbReference type="GO" id="GO:0000407">
    <property type="term" value="C:phagophore assembly site"/>
    <property type="evidence" value="ECO:0007669"/>
    <property type="project" value="TreeGrafter"/>
</dbReference>
<feature type="compositionally biased region" description="Polar residues" evidence="9">
    <location>
        <begin position="134"/>
        <end position="154"/>
    </location>
</feature>
<dbReference type="InterPro" id="IPR015433">
    <property type="entry name" value="PI3/4_kinase"/>
</dbReference>
<evidence type="ECO:0000256" key="8">
    <source>
        <dbReference type="PROSITE-ProRule" id="PRU00880"/>
    </source>
</evidence>
<keyword evidence="4 7" id="KW-0547">Nucleotide-binding</keyword>
<dbReference type="PROSITE" id="PS51545">
    <property type="entry name" value="PIK_HELICAL"/>
    <property type="match status" value="1"/>
</dbReference>
<evidence type="ECO:0000256" key="4">
    <source>
        <dbReference type="ARBA" id="ARBA00022741"/>
    </source>
</evidence>
<evidence type="ECO:0000256" key="9">
    <source>
        <dbReference type="SAM" id="MobiDB-lite"/>
    </source>
</evidence>
<dbReference type="InterPro" id="IPR035892">
    <property type="entry name" value="C2_domain_sf"/>
</dbReference>
<keyword evidence="13" id="KW-1185">Reference proteome</keyword>
<accession>A0A7E4UXK9</accession>
<reference evidence="14" key="2">
    <citation type="submission" date="2020-10" db="UniProtKB">
        <authorList>
            <consortium name="WormBaseParasite"/>
        </authorList>
    </citation>
    <scope>IDENTIFICATION</scope>
</reference>
<dbReference type="Gene3D" id="1.25.40.70">
    <property type="entry name" value="Phosphatidylinositol 3-kinase, accessory domain (PIK)"/>
    <property type="match status" value="1"/>
</dbReference>
<feature type="domain" description="PI3K/PI4K catalytic" evidence="10">
    <location>
        <begin position="571"/>
        <end position="849"/>
    </location>
</feature>
<dbReference type="InterPro" id="IPR018936">
    <property type="entry name" value="PI3/4_kinase_CS"/>
</dbReference>
<dbReference type="GO" id="GO:0005524">
    <property type="term" value="F:ATP binding"/>
    <property type="evidence" value="ECO:0007669"/>
    <property type="project" value="UniProtKB-UniRule"/>
</dbReference>
<feature type="region of interest" description="Disordered" evidence="9">
    <location>
        <begin position="134"/>
        <end position="198"/>
    </location>
</feature>
<reference evidence="13" key="1">
    <citation type="journal article" date="2013" name="Genetics">
        <title>The draft genome and transcriptome of Panagrellus redivivus are shaped by the harsh demands of a free-living lifestyle.</title>
        <authorList>
            <person name="Srinivasan J."/>
            <person name="Dillman A.R."/>
            <person name="Macchietto M.G."/>
            <person name="Heikkinen L."/>
            <person name="Lakso M."/>
            <person name="Fracchia K.M."/>
            <person name="Antoshechkin I."/>
            <person name="Mortazavi A."/>
            <person name="Wong G."/>
            <person name="Sternberg P.W."/>
        </authorList>
    </citation>
    <scope>NUCLEOTIDE SEQUENCE [LARGE SCALE GENOMIC DNA]</scope>
    <source>
        <strain evidence="13">MT8872</strain>
    </source>
</reference>
<evidence type="ECO:0000256" key="5">
    <source>
        <dbReference type="ARBA" id="ARBA00022777"/>
    </source>
</evidence>
<evidence type="ECO:0000313" key="13">
    <source>
        <dbReference type="Proteomes" id="UP000492821"/>
    </source>
</evidence>
<dbReference type="PANTHER" id="PTHR10048:SF7">
    <property type="entry name" value="PHOSPHATIDYLINOSITOL 3-KINASE CATALYTIC SUBUNIT TYPE 3"/>
    <property type="match status" value="1"/>
</dbReference>
<dbReference type="InterPro" id="IPR036940">
    <property type="entry name" value="PI3/4_kinase_cat_sf"/>
</dbReference>
<dbReference type="InterPro" id="IPR016024">
    <property type="entry name" value="ARM-type_fold"/>
</dbReference>
<dbReference type="PROSITE" id="PS50290">
    <property type="entry name" value="PI3_4_KINASE_3"/>
    <property type="match status" value="1"/>
</dbReference>
<dbReference type="Pfam" id="PF00792">
    <property type="entry name" value="PI3K_C2"/>
    <property type="match status" value="1"/>
</dbReference>
<dbReference type="Proteomes" id="UP000492821">
    <property type="component" value="Unassembled WGS sequence"/>
</dbReference>
<dbReference type="GO" id="GO:0005768">
    <property type="term" value="C:endosome"/>
    <property type="evidence" value="ECO:0007669"/>
    <property type="project" value="TreeGrafter"/>
</dbReference>
<sequence>MPLRPDYQYAYSCDLVDPVSIKITSLVGVLDRCYNGRQPLSTDMSLRVNVYCNDRRVGPEVQTAYQPPKQKSTNGELHCFNEMLQLPVLYSELSRDAFLHFTLWGADRKHGEIFIAEAKEPLFSKHGVLHSRSRTLPMSATTTGAPTDYNTRGNAATKPLSSEPRSPSSPNPGKLDIVPPQPRRNGRMFPSAPTSTELTKSLKQYNSHLIERSFIDNRSYAKAEQIIEDNRKENRQLSLVVDYPELNDGKRPFNVVHYNDGEDDDTIMSTALSESVGGLIAGSYCLHDPDLDRENLHEAKHQMITRNSRAEAVDKLLVPNTVAKAELEAIIKDTSSELTVEKRDLLWKFRYYLQSNPDALTKFVRCVNWDNSDQHKQASAIVNDWKPTGISHVLELLGRDFPQPFVREYAVSRLKACQSCEDEVLLYLPQLVQALRYEPRGAPRSPEKTLSSYLIAVAKRYKRVASFLYWFVKIEKQRKPMSDESADVTAFGEFFDQLYTALDNDQIKTFKEQERFVDKLNELSDAVQRLRDDSKSKEKYLIGIASEDTFLQNLNGLPLPLDPRVRLKRVLPKKARVFASSLNPIALTFEVEGPPGVTGDDNTYTFIYKRGDDLRQDQLIIQMICVMDGFLCHEFMSLHLTPYAILATSPEAGFVQYIDATPIQNLAKDFPKAQRNDTIRYALQYHRPSKNADGIEEDAMARFVRSCAAYSVISYLLGIGDRHLHNVLLCNDGRIFHIDFGYILGNDPKPFQAPMRITPQMVNAMGGFEGRHFKTFRELFRNIFLNLHGHAKLLSNLFGLMLDAGIPAIEAEKDKAVQKLLERFHLDLSGEALERQIDLIIDGAKTDFGGFVSDAVHGIMVG</sequence>
<evidence type="ECO:0000256" key="1">
    <source>
        <dbReference type="ARBA" id="ARBA00012073"/>
    </source>
</evidence>
<keyword evidence="6 7" id="KW-0067">ATP-binding</keyword>
<dbReference type="InterPro" id="IPR057756">
    <property type="entry name" value="PI3-kinase_type3/VPS34_cat"/>
</dbReference>
<proteinExistence type="inferred from homology"/>
<protein>
    <recommendedName>
        <fullName evidence="2 7">Phosphatidylinositol 3-kinase catalytic subunit type 3</fullName>
        <ecNumber evidence="1 7">2.7.1.137</ecNumber>
    </recommendedName>
</protein>
<dbReference type="GO" id="GO:0034271">
    <property type="term" value="C:phosphatidylinositol 3-kinase complex, class III, type I"/>
    <property type="evidence" value="ECO:0007669"/>
    <property type="project" value="TreeGrafter"/>
</dbReference>
<dbReference type="GO" id="GO:0048015">
    <property type="term" value="P:phosphatidylinositol-mediated signaling"/>
    <property type="evidence" value="ECO:0007669"/>
    <property type="project" value="TreeGrafter"/>
</dbReference>
<dbReference type="InterPro" id="IPR001263">
    <property type="entry name" value="PI3K_accessory_dom"/>
</dbReference>
<dbReference type="GO" id="GO:0005777">
    <property type="term" value="C:peroxisome"/>
    <property type="evidence" value="ECO:0007669"/>
    <property type="project" value="TreeGrafter"/>
</dbReference>
<dbReference type="InterPro" id="IPR011009">
    <property type="entry name" value="Kinase-like_dom_sf"/>
</dbReference>
<dbReference type="GO" id="GO:0034272">
    <property type="term" value="C:phosphatidylinositol 3-kinase complex, class III, type II"/>
    <property type="evidence" value="ECO:0007669"/>
    <property type="project" value="TreeGrafter"/>
</dbReference>
<comment type="similarity">
    <text evidence="7 8">Belongs to the PI3/PI4-kinase family.</text>
</comment>
<dbReference type="SUPFAM" id="SSF48371">
    <property type="entry name" value="ARM repeat"/>
    <property type="match status" value="1"/>
</dbReference>
<evidence type="ECO:0000256" key="3">
    <source>
        <dbReference type="ARBA" id="ARBA00022679"/>
    </source>
</evidence>
<dbReference type="PROSITE" id="PS51547">
    <property type="entry name" value="C2_PI3K"/>
    <property type="match status" value="1"/>
</dbReference>
<dbReference type="GO" id="GO:0000045">
    <property type="term" value="P:autophagosome assembly"/>
    <property type="evidence" value="ECO:0007669"/>
    <property type="project" value="TreeGrafter"/>
</dbReference>
<dbReference type="Gene3D" id="1.10.1070.11">
    <property type="entry name" value="Phosphatidylinositol 3-/4-kinase, catalytic domain"/>
    <property type="match status" value="1"/>
</dbReference>
<feature type="domain" description="C2 PI3K-type" evidence="12">
    <location>
        <begin position="15"/>
        <end position="180"/>
    </location>
</feature>